<dbReference type="AlphaFoldDB" id="A0A016V4X6"/>
<evidence type="ECO:0000259" key="2">
    <source>
        <dbReference type="PROSITE" id="PS50878"/>
    </source>
</evidence>
<keyword evidence="1" id="KW-0175">Coiled coil</keyword>
<dbReference type="OrthoDB" id="5836634at2759"/>
<comment type="caution">
    <text evidence="3">The sequence shown here is derived from an EMBL/GenBank/DDBJ whole genome shotgun (WGS) entry which is preliminary data.</text>
</comment>
<dbReference type="PROSITE" id="PS50878">
    <property type="entry name" value="RT_POL"/>
    <property type="match status" value="1"/>
</dbReference>
<accession>A0A016V4X6</accession>
<dbReference type="Gene3D" id="3.30.70.270">
    <property type="match status" value="1"/>
</dbReference>
<dbReference type="Proteomes" id="UP000024635">
    <property type="component" value="Unassembled WGS sequence"/>
</dbReference>
<proteinExistence type="predicted"/>
<protein>
    <recommendedName>
        <fullName evidence="2">Reverse transcriptase domain-containing protein</fullName>
    </recommendedName>
</protein>
<evidence type="ECO:0000256" key="1">
    <source>
        <dbReference type="SAM" id="Coils"/>
    </source>
</evidence>
<dbReference type="Pfam" id="PF00078">
    <property type="entry name" value="RVT_1"/>
    <property type="match status" value="1"/>
</dbReference>
<keyword evidence="4" id="KW-1185">Reference proteome</keyword>
<dbReference type="EMBL" id="JARK01001353">
    <property type="protein sequence ID" value="EYC22490.1"/>
    <property type="molecule type" value="Genomic_DNA"/>
</dbReference>
<feature type="coiled-coil region" evidence="1">
    <location>
        <begin position="22"/>
        <end position="49"/>
    </location>
</feature>
<dbReference type="InterPro" id="IPR043128">
    <property type="entry name" value="Rev_trsase/Diguanyl_cyclase"/>
</dbReference>
<evidence type="ECO:0000313" key="3">
    <source>
        <dbReference type="EMBL" id="EYC22490.1"/>
    </source>
</evidence>
<feature type="domain" description="Reverse transcriptase" evidence="2">
    <location>
        <begin position="1"/>
        <end position="68"/>
    </location>
</feature>
<dbReference type="InterPro" id="IPR000477">
    <property type="entry name" value="RT_dom"/>
</dbReference>
<evidence type="ECO:0000313" key="4">
    <source>
        <dbReference type="Proteomes" id="UP000024635"/>
    </source>
</evidence>
<sequence>MDTISSDLQSTTPWTLLYEDDVMIATSTREELQQKVQAWKDRLEQYGMRLNIKKTDTLDPVSQLTVALQSKLSIEQTLHGVSGGSGGR</sequence>
<name>A0A016V4X6_9BILA</name>
<dbReference type="SUPFAM" id="SSF56672">
    <property type="entry name" value="DNA/RNA polymerases"/>
    <property type="match status" value="1"/>
</dbReference>
<dbReference type="InterPro" id="IPR043502">
    <property type="entry name" value="DNA/RNA_pol_sf"/>
</dbReference>
<organism evidence="3 4">
    <name type="scientific">Ancylostoma ceylanicum</name>
    <dbReference type="NCBI Taxonomy" id="53326"/>
    <lineage>
        <taxon>Eukaryota</taxon>
        <taxon>Metazoa</taxon>
        <taxon>Ecdysozoa</taxon>
        <taxon>Nematoda</taxon>
        <taxon>Chromadorea</taxon>
        <taxon>Rhabditida</taxon>
        <taxon>Rhabditina</taxon>
        <taxon>Rhabditomorpha</taxon>
        <taxon>Strongyloidea</taxon>
        <taxon>Ancylostomatidae</taxon>
        <taxon>Ancylostomatinae</taxon>
        <taxon>Ancylostoma</taxon>
    </lineage>
</organism>
<gene>
    <name evidence="3" type="primary">Acey_s0017.g3382</name>
    <name evidence="3" type="ORF">Y032_0017g3382</name>
</gene>
<reference evidence="4" key="1">
    <citation type="journal article" date="2015" name="Nat. Genet.">
        <title>The genome and transcriptome of the zoonotic hookworm Ancylostoma ceylanicum identify infection-specific gene families.</title>
        <authorList>
            <person name="Schwarz E.M."/>
            <person name="Hu Y."/>
            <person name="Antoshechkin I."/>
            <person name="Miller M.M."/>
            <person name="Sternberg P.W."/>
            <person name="Aroian R.V."/>
        </authorList>
    </citation>
    <scope>NUCLEOTIDE SEQUENCE</scope>
    <source>
        <strain evidence="4">HY135</strain>
    </source>
</reference>